<sequence length="117" mass="14160">MKSIRIKRIYEEAYDQDGHRILIDRLWPRGVSKEDAKLDDWNKDIAPSEELRKWFDHDPDKFEEFSKRYKDELKDKKDKVKAIREIAEEHRLSLLYAARDKEHNHAIVLKNVLESKK</sequence>
<dbReference type="EMBL" id="BMIX01000004">
    <property type="protein sequence ID" value="GGG37860.1"/>
    <property type="molecule type" value="Genomic_DNA"/>
</dbReference>
<accession>A0ABQ1WM67</accession>
<reference evidence="2" key="1">
    <citation type="journal article" date="2019" name="Int. J. Syst. Evol. Microbiol.">
        <title>The Global Catalogue of Microorganisms (GCM) 10K type strain sequencing project: providing services to taxonomists for standard genome sequencing and annotation.</title>
        <authorList>
            <consortium name="The Broad Institute Genomics Platform"/>
            <consortium name="The Broad Institute Genome Sequencing Center for Infectious Disease"/>
            <person name="Wu L."/>
            <person name="Ma J."/>
        </authorList>
    </citation>
    <scope>NUCLEOTIDE SEQUENCE [LARGE SCALE GENOMIC DNA]</scope>
    <source>
        <strain evidence="2">CGMCC 1.15422</strain>
    </source>
</reference>
<evidence type="ECO:0000313" key="2">
    <source>
        <dbReference type="Proteomes" id="UP000605733"/>
    </source>
</evidence>
<dbReference type="RefSeq" id="WP_011708636.1">
    <property type="nucleotide sequence ID" value="NZ_BMIX01000004.1"/>
</dbReference>
<proteinExistence type="predicted"/>
<evidence type="ECO:0000313" key="1">
    <source>
        <dbReference type="EMBL" id="GGG37860.1"/>
    </source>
</evidence>
<dbReference type="PANTHER" id="PTHR36849:SF1">
    <property type="entry name" value="CYTOPLASMIC PROTEIN"/>
    <property type="match status" value="1"/>
</dbReference>
<dbReference type="InterPro" id="IPR052552">
    <property type="entry name" value="YeaO-like"/>
</dbReference>
<protein>
    <recommendedName>
        <fullName evidence="3">DUF488 domain-containing protein</fullName>
    </recommendedName>
</protein>
<gene>
    <name evidence="1" type="ORF">GCM10011532_21920</name>
</gene>
<name>A0ABQ1WM67_9FLAO</name>
<evidence type="ECO:0008006" key="3">
    <source>
        <dbReference type="Google" id="ProtNLM"/>
    </source>
</evidence>
<dbReference type="PANTHER" id="PTHR36849">
    <property type="entry name" value="CYTOPLASMIC PROTEIN-RELATED"/>
    <property type="match status" value="1"/>
</dbReference>
<dbReference type="Pfam" id="PF22752">
    <property type="entry name" value="DUF488-N3i"/>
    <property type="match status" value="1"/>
</dbReference>
<comment type="caution">
    <text evidence="1">The sequence shown here is derived from an EMBL/GenBank/DDBJ whole genome shotgun (WGS) entry which is preliminary data.</text>
</comment>
<organism evidence="1 2">
    <name type="scientific">Christiangramia forsetii</name>
    <dbReference type="NCBI Taxonomy" id="411153"/>
    <lineage>
        <taxon>Bacteria</taxon>
        <taxon>Pseudomonadati</taxon>
        <taxon>Bacteroidota</taxon>
        <taxon>Flavobacteriia</taxon>
        <taxon>Flavobacteriales</taxon>
        <taxon>Flavobacteriaceae</taxon>
        <taxon>Christiangramia</taxon>
    </lineage>
</organism>
<dbReference type="Proteomes" id="UP000605733">
    <property type="component" value="Unassembled WGS sequence"/>
</dbReference>
<keyword evidence="2" id="KW-1185">Reference proteome</keyword>